<dbReference type="PIRSF" id="PIRSF002741">
    <property type="entry name" value="MppA"/>
    <property type="match status" value="1"/>
</dbReference>
<dbReference type="OrthoDB" id="9801912at2"/>
<evidence type="ECO:0000256" key="1">
    <source>
        <dbReference type="ARBA" id="ARBA00004196"/>
    </source>
</evidence>
<accession>A0A1E5P794</accession>
<sequence length="518" mass="56351">MRSVRLRIIAMVTVLLAAGVGGWQLLSPGGGNDAPIKVGTTDDVSGLDPAGAYDAGSWALYSNLYQSLMTFDPGAASPVPDAASRCGFVDETLRTYECELRDDLTFSSGRPLTAEDVKHSFDRVLAISSDVGPKSLFASLKSVRAEGLTVTFDLSSRDATFPYKVATGAGAIVDRAAYPARKLRRGDEVDGSGPYVLKSYEKGVGARLEPNPRYRGAVEQVKNAISVRYFKESEHLDRAWKAKKVDVTHRQMPPSVIARLAPGDPDLRINEAGGSEIRNLVFNVRKDSPLAERAVRQAAAALVDRSGIASSIYHGTVEPLYSLIPQGVTGHSTPFFDRNSTHDAAAARQLLLGAGVQTPVRIDLGYALGGAARQEAAELKRQLESGGLFAVRLVEKDHWEDFQADYMAGRLDAYTVGWVMDFPDPDNFSQPLVGSGNSLGNGYANREIDRLILDTQRSSERGRTAESFRKLQLIVARDVPLVPLWQKKDYVLSSKDVSGGQYLSDGTGVWRLWALDWL</sequence>
<dbReference type="Proteomes" id="UP000095759">
    <property type="component" value="Unassembled WGS sequence"/>
</dbReference>
<evidence type="ECO:0000259" key="5">
    <source>
        <dbReference type="Pfam" id="PF00496"/>
    </source>
</evidence>
<dbReference type="GO" id="GO:0043190">
    <property type="term" value="C:ATP-binding cassette (ABC) transporter complex"/>
    <property type="evidence" value="ECO:0007669"/>
    <property type="project" value="InterPro"/>
</dbReference>
<dbReference type="PANTHER" id="PTHR30290:SF10">
    <property type="entry name" value="PERIPLASMIC OLIGOPEPTIDE-BINDING PROTEIN-RELATED"/>
    <property type="match status" value="1"/>
</dbReference>
<name>A0A1E5P794_9ACTN</name>
<proteinExistence type="inferred from homology"/>
<dbReference type="GO" id="GO:0030313">
    <property type="term" value="C:cell envelope"/>
    <property type="evidence" value="ECO:0007669"/>
    <property type="project" value="UniProtKB-SubCell"/>
</dbReference>
<keyword evidence="4" id="KW-0732">Signal</keyword>
<dbReference type="PANTHER" id="PTHR30290">
    <property type="entry name" value="PERIPLASMIC BINDING COMPONENT OF ABC TRANSPORTER"/>
    <property type="match status" value="1"/>
</dbReference>
<reference evidence="6 7" key="1">
    <citation type="submission" date="2016-08" db="EMBL/GenBank/DDBJ databases">
        <title>Complete genome sequence of Streptomyces agglomeratus strain 6-3-2, a novel anti-MRSA actinomycete isolated from Wuli of Tebit, China.</title>
        <authorList>
            <person name="Chen X."/>
        </authorList>
    </citation>
    <scope>NUCLEOTIDE SEQUENCE [LARGE SCALE GENOMIC DNA]</scope>
    <source>
        <strain evidence="6 7">6-3-2</strain>
    </source>
</reference>
<protein>
    <submittedName>
        <fullName evidence="6">Peptide-binding protein</fullName>
    </submittedName>
</protein>
<gene>
    <name evidence="6" type="ORF">AS594_13715</name>
</gene>
<evidence type="ECO:0000256" key="3">
    <source>
        <dbReference type="ARBA" id="ARBA00022448"/>
    </source>
</evidence>
<dbReference type="InterPro" id="IPR030678">
    <property type="entry name" value="Peptide/Ni-bd"/>
</dbReference>
<evidence type="ECO:0000256" key="2">
    <source>
        <dbReference type="ARBA" id="ARBA00005695"/>
    </source>
</evidence>
<dbReference type="InterPro" id="IPR000914">
    <property type="entry name" value="SBP_5_dom"/>
</dbReference>
<organism evidence="6 7">
    <name type="scientific">Streptomyces agglomeratus</name>
    <dbReference type="NCBI Taxonomy" id="285458"/>
    <lineage>
        <taxon>Bacteria</taxon>
        <taxon>Bacillati</taxon>
        <taxon>Actinomycetota</taxon>
        <taxon>Actinomycetes</taxon>
        <taxon>Kitasatosporales</taxon>
        <taxon>Streptomycetaceae</taxon>
        <taxon>Streptomyces</taxon>
    </lineage>
</organism>
<keyword evidence="7" id="KW-1185">Reference proteome</keyword>
<evidence type="ECO:0000256" key="4">
    <source>
        <dbReference type="ARBA" id="ARBA00022729"/>
    </source>
</evidence>
<dbReference type="GO" id="GO:1904680">
    <property type="term" value="F:peptide transmembrane transporter activity"/>
    <property type="evidence" value="ECO:0007669"/>
    <property type="project" value="TreeGrafter"/>
</dbReference>
<dbReference type="GO" id="GO:0015833">
    <property type="term" value="P:peptide transport"/>
    <property type="evidence" value="ECO:0007669"/>
    <property type="project" value="TreeGrafter"/>
</dbReference>
<comment type="caution">
    <text evidence="6">The sequence shown here is derived from an EMBL/GenBank/DDBJ whole genome shotgun (WGS) entry which is preliminary data.</text>
</comment>
<dbReference type="Pfam" id="PF00496">
    <property type="entry name" value="SBP_bac_5"/>
    <property type="match status" value="1"/>
</dbReference>
<dbReference type="InterPro" id="IPR039424">
    <property type="entry name" value="SBP_5"/>
</dbReference>
<keyword evidence="3" id="KW-0813">Transport</keyword>
<dbReference type="Gene3D" id="3.10.105.10">
    <property type="entry name" value="Dipeptide-binding Protein, Domain 3"/>
    <property type="match status" value="1"/>
</dbReference>
<evidence type="ECO:0000313" key="6">
    <source>
        <dbReference type="EMBL" id="OEJ25389.1"/>
    </source>
</evidence>
<dbReference type="Gene3D" id="3.40.190.10">
    <property type="entry name" value="Periplasmic binding protein-like II"/>
    <property type="match status" value="1"/>
</dbReference>
<evidence type="ECO:0000313" key="7">
    <source>
        <dbReference type="Proteomes" id="UP000095759"/>
    </source>
</evidence>
<dbReference type="EMBL" id="MEHJ01000001">
    <property type="protein sequence ID" value="OEJ25389.1"/>
    <property type="molecule type" value="Genomic_DNA"/>
</dbReference>
<dbReference type="STRING" id="285458.BGM19_23095"/>
<dbReference type="GO" id="GO:0042597">
    <property type="term" value="C:periplasmic space"/>
    <property type="evidence" value="ECO:0007669"/>
    <property type="project" value="UniProtKB-ARBA"/>
</dbReference>
<dbReference type="SUPFAM" id="SSF53850">
    <property type="entry name" value="Periplasmic binding protein-like II"/>
    <property type="match status" value="1"/>
</dbReference>
<feature type="domain" description="Solute-binding protein family 5" evidence="5">
    <location>
        <begin position="78"/>
        <end position="438"/>
    </location>
</feature>
<comment type="subcellular location">
    <subcellularLocation>
        <location evidence="1">Cell envelope</location>
    </subcellularLocation>
</comment>
<comment type="similarity">
    <text evidence="2">Belongs to the bacterial solute-binding protein 5 family.</text>
</comment>
<dbReference type="RefSeq" id="WP_069927316.1">
    <property type="nucleotide sequence ID" value="NZ_MEHI01000001.1"/>
</dbReference>
<dbReference type="AlphaFoldDB" id="A0A1E5P794"/>